<organism evidence="2 3">
    <name type="scientific">Cupriavidus agavae</name>
    <dbReference type="NCBI Taxonomy" id="1001822"/>
    <lineage>
        <taxon>Bacteria</taxon>
        <taxon>Pseudomonadati</taxon>
        <taxon>Pseudomonadota</taxon>
        <taxon>Betaproteobacteria</taxon>
        <taxon>Burkholderiales</taxon>
        <taxon>Burkholderiaceae</taxon>
        <taxon>Cupriavidus</taxon>
    </lineage>
</organism>
<feature type="transmembrane region" description="Helical" evidence="1">
    <location>
        <begin position="38"/>
        <end position="61"/>
    </location>
</feature>
<dbReference type="RefSeq" id="WP_130393440.1">
    <property type="nucleotide sequence ID" value="NZ_SGXM01000009.1"/>
</dbReference>
<dbReference type="Proteomes" id="UP000291078">
    <property type="component" value="Unassembled WGS sequence"/>
</dbReference>
<evidence type="ECO:0000256" key="1">
    <source>
        <dbReference type="SAM" id="Phobius"/>
    </source>
</evidence>
<reference evidence="2 3" key="1">
    <citation type="journal article" date="2015" name="Stand. Genomic Sci.">
        <title>Genomic Encyclopedia of Bacterial and Archaeal Type Strains, Phase III: the genomes of soil and plant-associated and newly described type strains.</title>
        <authorList>
            <person name="Whitman W.B."/>
            <person name="Woyke T."/>
            <person name="Klenk H.P."/>
            <person name="Zhou Y."/>
            <person name="Lilburn T.G."/>
            <person name="Beck B.J."/>
            <person name="De Vos P."/>
            <person name="Vandamme P."/>
            <person name="Eisen J.A."/>
            <person name="Garrity G."/>
            <person name="Hugenholtz P."/>
            <person name="Kyrpides N.C."/>
        </authorList>
    </citation>
    <scope>NUCLEOTIDE SEQUENCE [LARGE SCALE GENOMIC DNA]</scope>
    <source>
        <strain evidence="2 3">ASC-9842</strain>
    </source>
</reference>
<keyword evidence="1" id="KW-0812">Transmembrane</keyword>
<evidence type="ECO:0000313" key="3">
    <source>
        <dbReference type="Proteomes" id="UP000291078"/>
    </source>
</evidence>
<evidence type="ECO:0000313" key="2">
    <source>
        <dbReference type="EMBL" id="RZT31368.1"/>
    </source>
</evidence>
<keyword evidence="1" id="KW-0472">Membrane</keyword>
<keyword evidence="3" id="KW-1185">Reference proteome</keyword>
<feature type="transmembrane region" description="Helical" evidence="1">
    <location>
        <begin position="6"/>
        <end position="26"/>
    </location>
</feature>
<sequence length="186" mass="20843">MQEAVRTILMYGVIPVWILAGLGDWWSHRRTQIERNAGLAESAMHSLMMAQVGIPVLLALFFEINALLLAAMVAGIAVHAVTAWIDVRYASRFREIVPFEQHMHSLLEVLPITAFLLVASVHWDQLLALFGGAGEPDYRLRLKEEPLPASYLAGLMATLLVFVVAPYAEELLRCARARPAWRRQKA</sequence>
<accession>A0A4Q7RG28</accession>
<evidence type="ECO:0008006" key="4">
    <source>
        <dbReference type="Google" id="ProtNLM"/>
    </source>
</evidence>
<gene>
    <name evidence="2" type="ORF">EV147_4549</name>
</gene>
<dbReference type="EMBL" id="SGXM01000009">
    <property type="protein sequence ID" value="RZT31368.1"/>
    <property type="molecule type" value="Genomic_DNA"/>
</dbReference>
<feature type="transmembrane region" description="Helical" evidence="1">
    <location>
        <begin position="149"/>
        <end position="168"/>
    </location>
</feature>
<feature type="transmembrane region" description="Helical" evidence="1">
    <location>
        <begin position="106"/>
        <end position="123"/>
    </location>
</feature>
<feature type="transmembrane region" description="Helical" evidence="1">
    <location>
        <begin position="67"/>
        <end position="85"/>
    </location>
</feature>
<protein>
    <recommendedName>
        <fullName evidence="4">Diguanylate cyclase</fullName>
    </recommendedName>
</protein>
<name>A0A4Q7RG28_9BURK</name>
<dbReference type="AlphaFoldDB" id="A0A4Q7RG28"/>
<comment type="caution">
    <text evidence="2">The sequence shown here is derived from an EMBL/GenBank/DDBJ whole genome shotgun (WGS) entry which is preliminary data.</text>
</comment>
<keyword evidence="1" id="KW-1133">Transmembrane helix</keyword>
<proteinExistence type="predicted"/>
<dbReference type="OrthoDB" id="6028296at2"/>